<accession>A0ABW8DBK8</accession>
<organism evidence="4 5">
    <name type="scientific">Legionella lytica</name>
    <dbReference type="NCBI Taxonomy" id="96232"/>
    <lineage>
        <taxon>Bacteria</taxon>
        <taxon>Pseudomonadati</taxon>
        <taxon>Pseudomonadota</taxon>
        <taxon>Gammaproteobacteria</taxon>
        <taxon>Legionellales</taxon>
        <taxon>Legionellaceae</taxon>
        <taxon>Legionella</taxon>
    </lineage>
</organism>
<proteinExistence type="predicted"/>
<dbReference type="Pfam" id="PF07603">
    <property type="entry name" value="Lcl_C"/>
    <property type="match status" value="1"/>
</dbReference>
<keyword evidence="5" id="KW-1185">Reference proteome</keyword>
<evidence type="ECO:0000313" key="4">
    <source>
        <dbReference type="EMBL" id="MFJ1270117.1"/>
    </source>
</evidence>
<comment type="caution">
    <text evidence="4">The sequence shown here is derived from an EMBL/GenBank/DDBJ whole genome shotgun (WGS) entry which is preliminary data.</text>
</comment>
<evidence type="ECO:0000256" key="1">
    <source>
        <dbReference type="SAM" id="MobiDB-lite"/>
    </source>
</evidence>
<protein>
    <submittedName>
        <fullName evidence="4">DUF1566 domain-containing protein</fullName>
    </submittedName>
</protein>
<feature type="domain" description="Lcl C-terminal" evidence="3">
    <location>
        <begin position="206"/>
        <end position="289"/>
    </location>
</feature>
<dbReference type="Proteomes" id="UP001615550">
    <property type="component" value="Unassembled WGS sequence"/>
</dbReference>
<dbReference type="EMBL" id="JBGORX010000013">
    <property type="protein sequence ID" value="MFJ1270117.1"/>
    <property type="molecule type" value="Genomic_DNA"/>
</dbReference>
<feature type="region of interest" description="Disordered" evidence="1">
    <location>
        <begin position="51"/>
        <end position="99"/>
    </location>
</feature>
<dbReference type="PROSITE" id="PS51257">
    <property type="entry name" value="PROKAR_LIPOPROTEIN"/>
    <property type="match status" value="1"/>
</dbReference>
<evidence type="ECO:0000313" key="5">
    <source>
        <dbReference type="Proteomes" id="UP001615550"/>
    </source>
</evidence>
<dbReference type="RefSeq" id="WP_400188904.1">
    <property type="nucleotide sequence ID" value="NZ_JBGORX010000013.1"/>
</dbReference>
<dbReference type="Pfam" id="PF01391">
    <property type="entry name" value="Collagen"/>
    <property type="match status" value="1"/>
</dbReference>
<dbReference type="InterPro" id="IPR011460">
    <property type="entry name" value="Lcl_C"/>
</dbReference>
<dbReference type="InterPro" id="IPR008160">
    <property type="entry name" value="Collagen"/>
</dbReference>
<evidence type="ECO:0000256" key="2">
    <source>
        <dbReference type="SAM" id="SignalP"/>
    </source>
</evidence>
<name>A0ABW8DBK8_9GAMM</name>
<feature type="signal peptide" evidence="2">
    <location>
        <begin position="1"/>
        <end position="20"/>
    </location>
</feature>
<gene>
    <name evidence="4" type="ORF">ACD661_16285</name>
</gene>
<feature type="chain" id="PRO_5046441808" evidence="2">
    <location>
        <begin position="21"/>
        <end position="292"/>
    </location>
</feature>
<keyword evidence="2" id="KW-0732">Signal</keyword>
<evidence type="ECO:0000259" key="3">
    <source>
        <dbReference type="Pfam" id="PF07603"/>
    </source>
</evidence>
<reference evidence="4 5" key="1">
    <citation type="submission" date="2024-08" db="EMBL/GenBank/DDBJ databases">
        <title>Draft Genome Sequence of Legionella lytica strain DSB2004, Isolated From a Fire Sprinkler System.</title>
        <authorList>
            <person name="Everhart A.D."/>
            <person name="Kidane D.T."/>
            <person name="Farone A.L."/>
            <person name="Farone M.B."/>
        </authorList>
    </citation>
    <scope>NUCLEOTIDE SEQUENCE [LARGE SCALE GENOMIC DNA]</scope>
    <source>
        <strain evidence="4 5">DSB2004</strain>
    </source>
</reference>
<sequence length="292" mass="31535">MMSRILLLIMSIFASCATYAEDAGEWWLLSRLRVIDKEIEGLKTQIANIPHGKQGERGVPGAPGVRGERGEKGEPGIQGVQGVPGARGEKGEPGEYTAGDGISIEGNVIKVLHKTHQIGELYRGGIIFWLDETGAHGLIASKQDINHGQGMQWRNGVSGNKVTNARADGIGAGEGNTNIIIAQQTIDHQSGNFAALMAVKYRVQEDGETSCTTPSALNVTCYGAWYLPSIQELALLRTNLSQQGFAHFAPDFYWSSTEESASTAWMQNFSTGEQVALKKDSTQGQVRAVSRF</sequence>